<dbReference type="KEGG" id="clia:C3E79_10815"/>
<gene>
    <name evidence="1" type="ORF">C3E79_10815</name>
</gene>
<dbReference type="AlphaFoldDB" id="A0A2S0WGJ6"/>
<dbReference type="Proteomes" id="UP000244754">
    <property type="component" value="Chromosome"/>
</dbReference>
<evidence type="ECO:0000313" key="1">
    <source>
        <dbReference type="EMBL" id="AWB84901.1"/>
    </source>
</evidence>
<organism evidence="1 2">
    <name type="scientific">Corynebacterium liangguodongii</name>
    <dbReference type="NCBI Taxonomy" id="2079535"/>
    <lineage>
        <taxon>Bacteria</taxon>
        <taxon>Bacillati</taxon>
        <taxon>Actinomycetota</taxon>
        <taxon>Actinomycetes</taxon>
        <taxon>Mycobacteriales</taxon>
        <taxon>Corynebacteriaceae</taxon>
        <taxon>Corynebacterium</taxon>
    </lineage>
</organism>
<sequence length="65" mass="6444">MSGATVWAIASIVVGFALIAASFLAASAARRPRLALGFGIAAFLFVTVIPTVLAVFVAAPNPAAG</sequence>
<dbReference type="RefSeq" id="WP_108404909.1">
    <property type="nucleotide sequence ID" value="NZ_CP026948.1"/>
</dbReference>
<dbReference type="EMBL" id="CP026948">
    <property type="protein sequence ID" value="AWB84901.1"/>
    <property type="molecule type" value="Genomic_DNA"/>
</dbReference>
<name>A0A2S0WGJ6_9CORY</name>
<protein>
    <submittedName>
        <fullName evidence="1">Uncharacterized protein</fullName>
    </submittedName>
</protein>
<proteinExistence type="predicted"/>
<accession>A0A2S0WGJ6</accession>
<reference evidence="2" key="1">
    <citation type="submission" date="2018-01" db="EMBL/GenBank/DDBJ databases">
        <authorList>
            <person name="Li J."/>
        </authorList>
    </citation>
    <scope>NUCLEOTIDE SEQUENCE [LARGE SCALE GENOMIC DNA]</scope>
    <source>
        <strain evidence="2">2184</strain>
    </source>
</reference>
<keyword evidence="2" id="KW-1185">Reference proteome</keyword>
<evidence type="ECO:0000313" key="2">
    <source>
        <dbReference type="Proteomes" id="UP000244754"/>
    </source>
</evidence>